<gene>
    <name evidence="1" type="ORF">SAMN05216298_0066</name>
</gene>
<dbReference type="AlphaFoldDB" id="A0A1G9MZL7"/>
<protein>
    <submittedName>
        <fullName evidence="1">Uncharacterized protein</fullName>
    </submittedName>
</protein>
<evidence type="ECO:0000313" key="1">
    <source>
        <dbReference type="EMBL" id="SDL79730.1"/>
    </source>
</evidence>
<dbReference type="RefSeq" id="WP_091054390.1">
    <property type="nucleotide sequence ID" value="NZ_FNGF01000010.1"/>
</dbReference>
<sequence length="69" mass="8030">MTVDYLSRHLKRDVGMHDLGPSVTEEVEAVRPLAPTSEMFGRLRMRSLWTEAGYKRAVLKGGKHRRRRH</sequence>
<keyword evidence="2" id="KW-1185">Reference proteome</keyword>
<dbReference type="OrthoDB" id="5192651at2"/>
<dbReference type="STRING" id="380244.SAMN05216298_0066"/>
<proteinExistence type="predicted"/>
<organism evidence="1 2">
    <name type="scientific">Glycomyces sambucus</name>
    <dbReference type="NCBI Taxonomy" id="380244"/>
    <lineage>
        <taxon>Bacteria</taxon>
        <taxon>Bacillati</taxon>
        <taxon>Actinomycetota</taxon>
        <taxon>Actinomycetes</taxon>
        <taxon>Glycomycetales</taxon>
        <taxon>Glycomycetaceae</taxon>
        <taxon>Glycomyces</taxon>
    </lineage>
</organism>
<name>A0A1G9MZL7_9ACTN</name>
<evidence type="ECO:0000313" key="2">
    <source>
        <dbReference type="Proteomes" id="UP000198662"/>
    </source>
</evidence>
<accession>A0A1G9MZL7</accession>
<dbReference type="Proteomes" id="UP000198662">
    <property type="component" value="Unassembled WGS sequence"/>
</dbReference>
<dbReference type="EMBL" id="FNGF01000010">
    <property type="protein sequence ID" value="SDL79730.1"/>
    <property type="molecule type" value="Genomic_DNA"/>
</dbReference>
<reference evidence="2" key="1">
    <citation type="submission" date="2016-10" db="EMBL/GenBank/DDBJ databases">
        <authorList>
            <person name="Varghese N."/>
            <person name="Submissions S."/>
        </authorList>
    </citation>
    <scope>NUCLEOTIDE SEQUENCE [LARGE SCALE GENOMIC DNA]</scope>
    <source>
        <strain evidence="2">CGMCC 4.3147</strain>
    </source>
</reference>